<feature type="transmembrane region" description="Helical" evidence="6">
    <location>
        <begin position="74"/>
        <end position="93"/>
    </location>
</feature>
<feature type="transmembrane region" description="Helical" evidence="6">
    <location>
        <begin position="29"/>
        <end position="49"/>
    </location>
</feature>
<name>A0AAF3EE34_9BILA</name>
<feature type="transmembrane region" description="Helical" evidence="6">
    <location>
        <begin position="162"/>
        <end position="181"/>
    </location>
</feature>
<proteinExistence type="inferred from homology"/>
<dbReference type="GO" id="GO:0004930">
    <property type="term" value="F:G protein-coupled receptor activity"/>
    <property type="evidence" value="ECO:0007669"/>
    <property type="project" value="InterPro"/>
</dbReference>
<evidence type="ECO:0000256" key="5">
    <source>
        <dbReference type="ARBA" id="ARBA00037994"/>
    </source>
</evidence>
<evidence type="ECO:0000313" key="7">
    <source>
        <dbReference type="Proteomes" id="UP000887575"/>
    </source>
</evidence>
<keyword evidence="2 6" id="KW-0812">Transmembrane</keyword>
<dbReference type="GO" id="GO:0004984">
    <property type="term" value="F:olfactory receptor activity"/>
    <property type="evidence" value="ECO:0007669"/>
    <property type="project" value="TreeGrafter"/>
</dbReference>
<comment type="similarity">
    <text evidence="5">Belongs to the nematode receptor-like protein sra family.</text>
</comment>
<evidence type="ECO:0000256" key="4">
    <source>
        <dbReference type="ARBA" id="ARBA00023136"/>
    </source>
</evidence>
<comment type="subcellular location">
    <subcellularLocation>
        <location evidence="1">Membrane</location>
        <topology evidence="1">Multi-pass membrane protein</topology>
    </subcellularLocation>
</comment>
<dbReference type="GO" id="GO:0016020">
    <property type="term" value="C:membrane"/>
    <property type="evidence" value="ECO:0007669"/>
    <property type="project" value="UniProtKB-SubCell"/>
</dbReference>
<evidence type="ECO:0000256" key="2">
    <source>
        <dbReference type="ARBA" id="ARBA00022692"/>
    </source>
</evidence>
<keyword evidence="3 6" id="KW-1133">Transmembrane helix</keyword>
<dbReference type="Pfam" id="PF02117">
    <property type="entry name" value="7TM_GPCR_Sra"/>
    <property type="match status" value="1"/>
</dbReference>
<reference evidence="8" key="1">
    <citation type="submission" date="2024-02" db="UniProtKB">
        <authorList>
            <consortium name="WormBaseParasite"/>
        </authorList>
    </citation>
    <scope>IDENTIFICATION</scope>
</reference>
<dbReference type="PANTHER" id="PTHR31357">
    <property type="entry name" value="SERPENTINE RECEPTOR CLASS ALPHA-10"/>
    <property type="match status" value="1"/>
</dbReference>
<evidence type="ECO:0000256" key="1">
    <source>
        <dbReference type="ARBA" id="ARBA00004141"/>
    </source>
</evidence>
<dbReference type="PANTHER" id="PTHR31357:SF5">
    <property type="entry name" value="SERPENTINE RECEPTOR CLASS ALPHA-1-RELATED"/>
    <property type="match status" value="1"/>
</dbReference>
<sequence>MVLAQTAIAIERTVASISLHEYEHQGKHLGILLTLAVLFTTITACLWLFSTDNPAELQIACGSFSDATFAKANFLYTSLLFIDTFNLTAYIMIWSRNKQLCKKSAYVTRVKYQIQENLYVLGMVFPIALSHFIVFGFDMGFLLLLRSQKENLSLKLYRTLSMLGYVIPFFTIILPITIITIEYRTQAKRRRILASTVNVDSTGEVYFRSLQLQWAQC</sequence>
<feature type="transmembrane region" description="Helical" evidence="6">
    <location>
        <begin position="118"/>
        <end position="142"/>
    </location>
</feature>
<keyword evidence="7" id="KW-1185">Reference proteome</keyword>
<dbReference type="InterPro" id="IPR051080">
    <property type="entry name" value="Nematode_rcpt-like_serp_alpha"/>
</dbReference>
<accession>A0AAF3EE34</accession>
<dbReference type="Proteomes" id="UP000887575">
    <property type="component" value="Unassembled WGS sequence"/>
</dbReference>
<organism evidence="7 8">
    <name type="scientific">Mesorhabditis belari</name>
    <dbReference type="NCBI Taxonomy" id="2138241"/>
    <lineage>
        <taxon>Eukaryota</taxon>
        <taxon>Metazoa</taxon>
        <taxon>Ecdysozoa</taxon>
        <taxon>Nematoda</taxon>
        <taxon>Chromadorea</taxon>
        <taxon>Rhabditida</taxon>
        <taxon>Rhabditina</taxon>
        <taxon>Rhabditomorpha</taxon>
        <taxon>Rhabditoidea</taxon>
        <taxon>Rhabditidae</taxon>
        <taxon>Mesorhabditinae</taxon>
        <taxon>Mesorhabditis</taxon>
    </lineage>
</organism>
<evidence type="ECO:0000313" key="8">
    <source>
        <dbReference type="WBParaSite" id="MBELARI_LOCUS12230"/>
    </source>
</evidence>
<dbReference type="AlphaFoldDB" id="A0AAF3EE34"/>
<evidence type="ECO:0000256" key="6">
    <source>
        <dbReference type="SAM" id="Phobius"/>
    </source>
</evidence>
<evidence type="ECO:0000256" key="3">
    <source>
        <dbReference type="ARBA" id="ARBA00022989"/>
    </source>
</evidence>
<dbReference type="InterPro" id="IPR000344">
    <property type="entry name" value="7TM_GPCR_serpentine_rcpt_Sra"/>
</dbReference>
<dbReference type="WBParaSite" id="MBELARI_LOCUS12230">
    <property type="protein sequence ID" value="MBELARI_LOCUS12230"/>
    <property type="gene ID" value="MBELARI_LOCUS12230"/>
</dbReference>
<keyword evidence="4 6" id="KW-0472">Membrane</keyword>
<protein>
    <submittedName>
        <fullName evidence="8">Uncharacterized protein</fullName>
    </submittedName>
</protein>